<evidence type="ECO:0000256" key="3">
    <source>
        <dbReference type="ARBA" id="ARBA00023125"/>
    </source>
</evidence>
<sequence length="284" mass="32602">MPSQGPECYSNHAEANKHGKNKAHAVLASSSGKGGWKDFDFEERAFKANRAMLPKFKVTMQPSYVTERSMAMPVKFSKKYLKMDEAPVYLNVLGEESTWQVKYKKWTTGYNSTTKYKLQDGWNKFVSMNHLKVGDSLEFIWTNSNPLKFKVDIGRALVAKNPCSTKNPYSKSIGKTCSDSHGKFHIDSNVLVDKFLVSHEDMKLSLQQFPEQMSQFLYSCLAELIKMLKSFQICDQKQKLKDSIFSHLETFRCVSLSHHWLDEVEAFFNQPLPHTLQALTDMEV</sequence>
<dbReference type="AlphaFoldDB" id="A0AAN9IIY8"/>
<dbReference type="InterPro" id="IPR003340">
    <property type="entry name" value="B3_DNA-bd"/>
</dbReference>
<dbReference type="SUPFAM" id="SSF101936">
    <property type="entry name" value="DNA-binding pseudobarrel domain"/>
    <property type="match status" value="1"/>
</dbReference>
<dbReference type="InterPro" id="IPR044837">
    <property type="entry name" value="REM16-like"/>
</dbReference>
<evidence type="ECO:0000256" key="6">
    <source>
        <dbReference type="SAM" id="MobiDB-lite"/>
    </source>
</evidence>
<dbReference type="Gene3D" id="2.40.330.10">
    <property type="entry name" value="DNA-binding pseudobarrel domain"/>
    <property type="match status" value="1"/>
</dbReference>
<evidence type="ECO:0000313" key="8">
    <source>
        <dbReference type="EMBL" id="KAK7274076.1"/>
    </source>
</evidence>
<keyword evidence="3" id="KW-0238">DNA-binding</keyword>
<protein>
    <recommendedName>
        <fullName evidence="7">TF-B3 domain-containing protein</fullName>
    </recommendedName>
</protein>
<evidence type="ECO:0000256" key="5">
    <source>
        <dbReference type="ARBA" id="ARBA00023242"/>
    </source>
</evidence>
<organism evidence="8 9">
    <name type="scientific">Crotalaria pallida</name>
    <name type="common">Smooth rattlebox</name>
    <name type="synonym">Crotalaria striata</name>
    <dbReference type="NCBI Taxonomy" id="3830"/>
    <lineage>
        <taxon>Eukaryota</taxon>
        <taxon>Viridiplantae</taxon>
        <taxon>Streptophyta</taxon>
        <taxon>Embryophyta</taxon>
        <taxon>Tracheophyta</taxon>
        <taxon>Spermatophyta</taxon>
        <taxon>Magnoliopsida</taxon>
        <taxon>eudicotyledons</taxon>
        <taxon>Gunneridae</taxon>
        <taxon>Pentapetalae</taxon>
        <taxon>rosids</taxon>
        <taxon>fabids</taxon>
        <taxon>Fabales</taxon>
        <taxon>Fabaceae</taxon>
        <taxon>Papilionoideae</taxon>
        <taxon>50 kb inversion clade</taxon>
        <taxon>genistoids sensu lato</taxon>
        <taxon>core genistoids</taxon>
        <taxon>Crotalarieae</taxon>
        <taxon>Crotalaria</taxon>
    </lineage>
</organism>
<evidence type="ECO:0000256" key="4">
    <source>
        <dbReference type="ARBA" id="ARBA00023163"/>
    </source>
</evidence>
<name>A0AAN9IIY8_CROPI</name>
<keyword evidence="2" id="KW-0805">Transcription regulation</keyword>
<keyword evidence="5" id="KW-0539">Nucleus</keyword>
<dbReference type="EMBL" id="JAYWIO010000003">
    <property type="protein sequence ID" value="KAK7274076.1"/>
    <property type="molecule type" value="Genomic_DNA"/>
</dbReference>
<dbReference type="SMART" id="SM01019">
    <property type="entry name" value="B3"/>
    <property type="match status" value="1"/>
</dbReference>
<feature type="region of interest" description="Disordered" evidence="6">
    <location>
        <begin position="1"/>
        <end position="24"/>
    </location>
</feature>
<dbReference type="InterPro" id="IPR015300">
    <property type="entry name" value="DNA-bd_pseudobarrel_sf"/>
</dbReference>
<evidence type="ECO:0000256" key="2">
    <source>
        <dbReference type="ARBA" id="ARBA00023015"/>
    </source>
</evidence>
<evidence type="ECO:0000256" key="1">
    <source>
        <dbReference type="ARBA" id="ARBA00004123"/>
    </source>
</evidence>
<evidence type="ECO:0000313" key="9">
    <source>
        <dbReference type="Proteomes" id="UP001372338"/>
    </source>
</evidence>
<dbReference type="PANTHER" id="PTHR31391">
    <property type="entry name" value="B3 DOMAIN-CONTAINING PROTEIN OS11G0197600-RELATED"/>
    <property type="match status" value="1"/>
</dbReference>
<accession>A0AAN9IIY8</accession>
<keyword evidence="9" id="KW-1185">Reference proteome</keyword>
<dbReference type="PROSITE" id="PS50863">
    <property type="entry name" value="B3"/>
    <property type="match status" value="1"/>
</dbReference>
<dbReference type="GO" id="GO:0003677">
    <property type="term" value="F:DNA binding"/>
    <property type="evidence" value="ECO:0007669"/>
    <property type="project" value="UniProtKB-KW"/>
</dbReference>
<comment type="caution">
    <text evidence="8">The sequence shown here is derived from an EMBL/GenBank/DDBJ whole genome shotgun (WGS) entry which is preliminary data.</text>
</comment>
<gene>
    <name evidence="8" type="ORF">RIF29_15147</name>
</gene>
<proteinExistence type="predicted"/>
<reference evidence="8 9" key="1">
    <citation type="submission" date="2024-01" db="EMBL/GenBank/DDBJ databases">
        <title>The genomes of 5 underutilized Papilionoideae crops provide insights into root nodulation and disease resistanc.</title>
        <authorList>
            <person name="Yuan L."/>
        </authorList>
    </citation>
    <scope>NUCLEOTIDE SEQUENCE [LARGE SCALE GENOMIC DNA]</scope>
    <source>
        <strain evidence="8">ZHUSHIDOU_FW_LH</strain>
        <tissue evidence="8">Leaf</tissue>
    </source>
</reference>
<comment type="subcellular location">
    <subcellularLocation>
        <location evidence="1">Nucleus</location>
    </subcellularLocation>
</comment>
<feature type="domain" description="TF-B3" evidence="7">
    <location>
        <begin position="55"/>
        <end position="157"/>
    </location>
</feature>
<dbReference type="Proteomes" id="UP001372338">
    <property type="component" value="Unassembled WGS sequence"/>
</dbReference>
<dbReference type="GO" id="GO:0005634">
    <property type="term" value="C:nucleus"/>
    <property type="evidence" value="ECO:0007669"/>
    <property type="project" value="UniProtKB-SubCell"/>
</dbReference>
<keyword evidence="4" id="KW-0804">Transcription</keyword>
<dbReference type="CDD" id="cd10017">
    <property type="entry name" value="B3_DNA"/>
    <property type="match status" value="1"/>
</dbReference>
<dbReference type="Pfam" id="PF02362">
    <property type="entry name" value="B3"/>
    <property type="match status" value="1"/>
</dbReference>
<evidence type="ECO:0000259" key="7">
    <source>
        <dbReference type="PROSITE" id="PS50863"/>
    </source>
</evidence>